<gene>
    <name evidence="1" type="ORF">QE152_g32609</name>
</gene>
<accession>A0AAW1IZ01</accession>
<name>A0AAW1IZ01_POPJA</name>
<comment type="caution">
    <text evidence="1">The sequence shown here is derived from an EMBL/GenBank/DDBJ whole genome shotgun (WGS) entry which is preliminary data.</text>
</comment>
<dbReference type="Proteomes" id="UP001458880">
    <property type="component" value="Unassembled WGS sequence"/>
</dbReference>
<dbReference type="EMBL" id="JASPKY010000483">
    <property type="protein sequence ID" value="KAK9695377.1"/>
    <property type="molecule type" value="Genomic_DNA"/>
</dbReference>
<protein>
    <submittedName>
        <fullName evidence="1">Uncharacterized protein</fullName>
    </submittedName>
</protein>
<evidence type="ECO:0000313" key="1">
    <source>
        <dbReference type="EMBL" id="KAK9695377.1"/>
    </source>
</evidence>
<proteinExistence type="predicted"/>
<evidence type="ECO:0000313" key="2">
    <source>
        <dbReference type="Proteomes" id="UP001458880"/>
    </source>
</evidence>
<keyword evidence="2" id="KW-1185">Reference proteome</keyword>
<dbReference type="AlphaFoldDB" id="A0AAW1IZ01"/>
<organism evidence="1 2">
    <name type="scientific">Popillia japonica</name>
    <name type="common">Japanese beetle</name>
    <dbReference type="NCBI Taxonomy" id="7064"/>
    <lineage>
        <taxon>Eukaryota</taxon>
        <taxon>Metazoa</taxon>
        <taxon>Ecdysozoa</taxon>
        <taxon>Arthropoda</taxon>
        <taxon>Hexapoda</taxon>
        <taxon>Insecta</taxon>
        <taxon>Pterygota</taxon>
        <taxon>Neoptera</taxon>
        <taxon>Endopterygota</taxon>
        <taxon>Coleoptera</taxon>
        <taxon>Polyphaga</taxon>
        <taxon>Scarabaeiformia</taxon>
        <taxon>Scarabaeidae</taxon>
        <taxon>Rutelinae</taxon>
        <taxon>Popillia</taxon>
    </lineage>
</organism>
<reference evidence="1 2" key="1">
    <citation type="journal article" date="2024" name="BMC Genomics">
        <title>De novo assembly and annotation of Popillia japonica's genome with initial clues to its potential as an invasive pest.</title>
        <authorList>
            <person name="Cucini C."/>
            <person name="Boschi S."/>
            <person name="Funari R."/>
            <person name="Cardaioli E."/>
            <person name="Iannotti N."/>
            <person name="Marturano G."/>
            <person name="Paoli F."/>
            <person name="Bruttini M."/>
            <person name="Carapelli A."/>
            <person name="Frati F."/>
            <person name="Nardi F."/>
        </authorList>
    </citation>
    <scope>NUCLEOTIDE SEQUENCE [LARGE SCALE GENOMIC DNA]</scope>
    <source>
        <strain evidence="1">DMR45628</strain>
    </source>
</reference>
<sequence length="129" mass="14588">MKDYRRAITLCAKKIATALLSIHPHLPWNNIEAYLPDNETVVYRVTVSAKVKLIRKLRDPIVATWSFMSYSSNCNDFTTIIVIVRSSTSTINNPVKEETSSFHSVEKFSYPVPTLPVILVSVAAMDMIR</sequence>